<gene>
    <name evidence="2" type="ORF">HGH91_13625</name>
</gene>
<proteinExistence type="predicted"/>
<protein>
    <submittedName>
        <fullName evidence="2">DUF262 domain-containing protein</fullName>
    </submittedName>
</protein>
<dbReference type="AlphaFoldDB" id="A0A847SCZ7"/>
<sequence>MAQADDLFSSNRFENGSNEVEQEIGNDEVTIKVPFDPNTIKVNSRPFTIGQILDDILENIIDLDTEFQRLPGLWDTKKKSRFIESLLLKLPIPSFYFYEKEENDLEVVDGLQRISTVKEFVLEKKFELIDLEFLKEFNSCKYDELPLTLQRRIRTFPITVYLIEKGTPHQVKYNIFKRINQGGLVLTPQEIRHAINQGRPAELVADLVRWQDVKMPDGGYKQRKNHDDTMTILRATEEGLAFAFATDKRIKSDRMEDRDFATRFLAFYLIDYKSYQPDLDTFLNSGMAKSKSLSNDDILKVKEDFARAMNTAYSIFGNDAFRKRLNKDDDRKPINKALFEVLSVSLAKVSISEASLLIQRKEIFKDKLIKLQNEADGKFWRSITQGTAQKENVEQRFKDIERIVKETLYP</sequence>
<keyword evidence="3" id="KW-1185">Reference proteome</keyword>
<accession>A0A847SCZ7</accession>
<evidence type="ECO:0000313" key="2">
    <source>
        <dbReference type="EMBL" id="NLR79671.1"/>
    </source>
</evidence>
<dbReference type="InterPro" id="IPR004919">
    <property type="entry name" value="GmrSD_N"/>
</dbReference>
<name>A0A847SCZ7_9BACT</name>
<dbReference type="EMBL" id="JABAHZ010000002">
    <property type="protein sequence ID" value="NLR79671.1"/>
    <property type="molecule type" value="Genomic_DNA"/>
</dbReference>
<feature type="domain" description="GmrSD restriction endonucleases N-terminal" evidence="1">
    <location>
        <begin position="52"/>
        <end position="194"/>
    </location>
</feature>
<evidence type="ECO:0000313" key="3">
    <source>
        <dbReference type="Proteomes" id="UP000552864"/>
    </source>
</evidence>
<dbReference type="Proteomes" id="UP000552864">
    <property type="component" value="Unassembled WGS sequence"/>
</dbReference>
<dbReference type="Pfam" id="PF03235">
    <property type="entry name" value="GmrSD_N"/>
    <property type="match status" value="1"/>
</dbReference>
<comment type="caution">
    <text evidence="2">The sequence shown here is derived from an EMBL/GenBank/DDBJ whole genome shotgun (WGS) entry which is preliminary data.</text>
</comment>
<reference evidence="2 3" key="1">
    <citation type="submission" date="2020-04" db="EMBL/GenBank/DDBJ databases">
        <authorList>
            <person name="Yin C."/>
        </authorList>
    </citation>
    <scope>NUCLEOTIDE SEQUENCE [LARGE SCALE GENOMIC DNA]</scope>
    <source>
        <strain evidence="2 3">Ak56</strain>
    </source>
</reference>
<dbReference type="RefSeq" id="WP_168738952.1">
    <property type="nucleotide sequence ID" value="NZ_JABAHZ010000002.1"/>
</dbReference>
<dbReference type="PANTHER" id="PTHR39639">
    <property type="entry name" value="CHROMOSOME 16, WHOLE GENOME SHOTGUN SEQUENCE"/>
    <property type="match status" value="1"/>
</dbReference>
<evidence type="ECO:0000259" key="1">
    <source>
        <dbReference type="Pfam" id="PF03235"/>
    </source>
</evidence>
<organism evidence="2 3">
    <name type="scientific">Chitinophaga eiseniae</name>
    <dbReference type="NCBI Taxonomy" id="634771"/>
    <lineage>
        <taxon>Bacteria</taxon>
        <taxon>Pseudomonadati</taxon>
        <taxon>Bacteroidota</taxon>
        <taxon>Chitinophagia</taxon>
        <taxon>Chitinophagales</taxon>
        <taxon>Chitinophagaceae</taxon>
        <taxon>Chitinophaga</taxon>
    </lineage>
</organism>
<dbReference type="PANTHER" id="PTHR39639:SF1">
    <property type="entry name" value="DUF262 DOMAIN-CONTAINING PROTEIN"/>
    <property type="match status" value="1"/>
</dbReference>